<protein>
    <submittedName>
        <fullName evidence="2">ORF74</fullName>
    </submittedName>
</protein>
<dbReference type="EMBL" id="MG271984">
    <property type="protein sequence ID" value="AUG72320.1"/>
    <property type="molecule type" value="Genomic_DNA"/>
</dbReference>
<dbReference type="SMART" id="SM00220">
    <property type="entry name" value="S_TKc"/>
    <property type="match status" value="1"/>
</dbReference>
<dbReference type="KEGG" id="vg:35414718"/>
<dbReference type="PANTHER" id="PTHR44329:SF261">
    <property type="entry name" value="ZINC FINGER CONTAINING PROTEIN KINASE-RELATED"/>
    <property type="match status" value="1"/>
</dbReference>
<dbReference type="SUPFAM" id="SSF56112">
    <property type="entry name" value="Protein kinase-like (PK-like)"/>
    <property type="match status" value="1"/>
</dbReference>
<dbReference type="InterPro" id="IPR011009">
    <property type="entry name" value="Kinase-like_dom_sf"/>
</dbReference>
<organism evidence="2">
    <name type="scientific">black bullhead herpesvirus</name>
    <dbReference type="NCBI Taxonomy" id="508441"/>
    <lineage>
        <taxon>Viruses</taxon>
        <taxon>Duplodnaviria</taxon>
        <taxon>Heunggongvirae</taxon>
        <taxon>Peploviricota</taxon>
        <taxon>Herviviricetes</taxon>
        <taxon>Herpesvirales</taxon>
        <taxon>Alloherpesviridae</taxon>
        <taxon>Ictavirus</taxon>
        <taxon>Ictavirus ictaluridallo2</taxon>
    </lineage>
</organism>
<dbReference type="InterPro" id="IPR051681">
    <property type="entry name" value="Ser/Thr_Kinases-Pseudokinases"/>
</dbReference>
<keyword evidence="3" id="KW-1185">Reference proteome</keyword>
<feature type="domain" description="Protein kinase" evidence="1">
    <location>
        <begin position="139"/>
        <end position="417"/>
    </location>
</feature>
<dbReference type="OrthoDB" id="8955at10239"/>
<dbReference type="GO" id="GO:0004674">
    <property type="term" value="F:protein serine/threonine kinase activity"/>
    <property type="evidence" value="ECO:0007669"/>
    <property type="project" value="TreeGrafter"/>
</dbReference>
<name>A0A2H5AJK2_9VIRU</name>
<dbReference type="Pfam" id="PF00069">
    <property type="entry name" value="Pkinase"/>
    <property type="match status" value="1"/>
</dbReference>
<accession>A0A2H5AJK2</accession>
<sequence>MATLVKGDSAVYVNEPRVVPKRAPPPCDCRGGVHYHGAPSRASATKNRARGSEELAKCYDRLLKNCIMFQREIPEDTRDFLDTWNREIGGGIVFRDGALAADSVLDMAPFGFETRALGKMPENLILEQPRGKPEVVIDLDRSEPLAAGTRSRLYKHNGNGYLVSHIRKRSVGEGLDEAMITTRLRHSNLVKFLGGVVCAGPGGENCSIRVVELGLCSAEELMLEAHWVAPSFALAKRYLLRKMELETLGALSFLHECGVVHGDFRGDKIITFCRGDDFVFKVSLGESTTLGAAPALERPPRYRAPETDLTGLVGRAADMWAWALTLYRVHTGRDFFRGDDTVDTYVVLGRMGNDILDSYLFLDKNKRVTEEGLGFGHRLKQNLISPEDGFLRLMGKCLTLYPQFRPKARTLVTNPRYEGVRAMTTWFHNQPERVRERNNKPPPVPAILSCRVKNGDKEYVSAWGTRRSPSMDDRLERREVWGRSAVQACGAFIPPFLYRENSAVDARPGYRLPITVTRKTMRYYIGKEHGVQTEVHTAAGADIVVHKKIGRHDDLSRASVEYLIALANRNPNVFLTVNQYTVGVCNVHVYLAYIVNDLVFGRTLGFNPAVHNEKTLGPRNRHFRGMALEHARVDLLYLLMTRGMAYVKNTVEFLKAHSLLEAGPHAPGIVFTDPTSSSSFRFNSYDDVRIELGDEPAQVIVGTGTR</sequence>
<dbReference type="Gene3D" id="1.10.510.10">
    <property type="entry name" value="Transferase(Phosphotransferase) domain 1"/>
    <property type="match status" value="1"/>
</dbReference>
<dbReference type="InterPro" id="IPR000719">
    <property type="entry name" value="Prot_kinase_dom"/>
</dbReference>
<evidence type="ECO:0000259" key="1">
    <source>
        <dbReference type="PROSITE" id="PS50011"/>
    </source>
</evidence>
<proteinExistence type="predicted"/>
<dbReference type="PROSITE" id="PS50011">
    <property type="entry name" value="PROTEIN_KINASE_DOM"/>
    <property type="match status" value="1"/>
</dbReference>
<evidence type="ECO:0000313" key="3">
    <source>
        <dbReference type="Proteomes" id="UP000242696"/>
    </source>
</evidence>
<dbReference type="Proteomes" id="UP000242696">
    <property type="component" value="Segment"/>
</dbReference>
<reference evidence="2" key="1">
    <citation type="journal article" date="2018" name="Arch. Virol.">
        <title>Complete genome sequence and analysis of ictalurid herpesvirus 2.</title>
        <authorList>
            <person name="Borzak R."/>
            <person name="Haluk T."/>
            <person name="Bartha D."/>
            <person name="Doszpoly A."/>
        </authorList>
    </citation>
    <scope>NUCLEOTIDE SEQUENCE</scope>
    <source>
        <strain evidence="2">760/94</strain>
    </source>
</reference>
<dbReference type="PANTHER" id="PTHR44329">
    <property type="entry name" value="SERINE/THREONINE-PROTEIN KINASE TNNI3K-RELATED"/>
    <property type="match status" value="1"/>
</dbReference>
<dbReference type="GeneID" id="35414718"/>
<evidence type="ECO:0000313" key="2">
    <source>
        <dbReference type="EMBL" id="AUG72320.1"/>
    </source>
</evidence>
<dbReference type="RefSeq" id="YP_009447898.1">
    <property type="nucleotide sequence ID" value="NC_036579.1"/>
</dbReference>
<dbReference type="GO" id="GO:0005524">
    <property type="term" value="F:ATP binding"/>
    <property type="evidence" value="ECO:0007669"/>
    <property type="project" value="InterPro"/>
</dbReference>